<evidence type="ECO:0000256" key="1">
    <source>
        <dbReference type="SAM" id="MobiDB-lite"/>
    </source>
</evidence>
<evidence type="ECO:0008006" key="4">
    <source>
        <dbReference type="Google" id="ProtNLM"/>
    </source>
</evidence>
<name>A0A5J6G8T3_STRKN</name>
<dbReference type="EMBL" id="CP023699">
    <property type="protein sequence ID" value="QEU91433.1"/>
    <property type="molecule type" value="Genomic_DNA"/>
</dbReference>
<feature type="region of interest" description="Disordered" evidence="1">
    <location>
        <begin position="45"/>
        <end position="74"/>
    </location>
</feature>
<feature type="compositionally biased region" description="Low complexity" evidence="1">
    <location>
        <begin position="49"/>
        <end position="74"/>
    </location>
</feature>
<proteinExistence type="predicted"/>
<dbReference type="OrthoDB" id="3286086at2"/>
<organism evidence="2 3">
    <name type="scientific">Streptomyces kanamyceticus</name>
    <dbReference type="NCBI Taxonomy" id="1967"/>
    <lineage>
        <taxon>Bacteria</taxon>
        <taxon>Bacillati</taxon>
        <taxon>Actinomycetota</taxon>
        <taxon>Actinomycetes</taxon>
        <taxon>Kitasatosporales</taxon>
        <taxon>Streptomycetaceae</taxon>
        <taxon>Streptomyces</taxon>
    </lineage>
</organism>
<sequence>MAETGASPDPVPSPDAALSPVARAEQFVWLTARVLEQRRFAYHFPRGNAGTTGTTASGTTAAGTAGTASSTDTGGDQAADAVEAALTAYATGDGGYGYALEPDLRGPVSQPLHTGHALRVLDSIGRCGGQRVERVCRYLTSVSTPDGALPAIHPSQRGYPSAPFVPILDDPPSELLATGPVVGLLHHNEVWHAWLFRATDFCWAAVEALEKSHPYEVQAAVAFLDGAPDRPRAQAAADRLGRLVREQRIAALDPTDLDAYPVAAGYAPGEHHFPHDFAKTPESLARAWFTDDEMERSLDFLERDQRADGGWPVRWRQWAPGTALEARPIVTIEALRTLRAYGRSID</sequence>
<dbReference type="Proteomes" id="UP000325529">
    <property type="component" value="Chromosome"/>
</dbReference>
<dbReference type="Gene3D" id="1.50.10.20">
    <property type="match status" value="1"/>
</dbReference>
<accession>A0A5J6G8T3</accession>
<reference evidence="2 3" key="1">
    <citation type="submission" date="2017-09" db="EMBL/GenBank/DDBJ databases">
        <authorList>
            <person name="Lee N."/>
            <person name="Cho B.-K."/>
        </authorList>
    </citation>
    <scope>NUCLEOTIDE SEQUENCE [LARGE SCALE GENOMIC DNA]</scope>
    <source>
        <strain evidence="2 3">ATCC 12853</strain>
    </source>
</reference>
<gene>
    <name evidence="2" type="ORF">CP970_11525</name>
</gene>
<evidence type="ECO:0000313" key="2">
    <source>
        <dbReference type="EMBL" id="QEU91433.1"/>
    </source>
</evidence>
<dbReference type="SUPFAM" id="SSF48239">
    <property type="entry name" value="Terpenoid cyclases/Protein prenyltransferases"/>
    <property type="match status" value="1"/>
</dbReference>
<evidence type="ECO:0000313" key="3">
    <source>
        <dbReference type="Proteomes" id="UP000325529"/>
    </source>
</evidence>
<dbReference type="KEGG" id="ska:CP970_11525"/>
<dbReference type="RefSeq" id="WP_055555088.1">
    <property type="nucleotide sequence ID" value="NZ_CP023699.1"/>
</dbReference>
<keyword evidence="3" id="KW-1185">Reference proteome</keyword>
<protein>
    <recommendedName>
        <fullName evidence="4">Prenyltransferase</fullName>
    </recommendedName>
</protein>
<dbReference type="AlphaFoldDB" id="A0A5J6G8T3"/>
<dbReference type="InterPro" id="IPR008930">
    <property type="entry name" value="Terpenoid_cyclase/PrenylTrfase"/>
</dbReference>